<keyword evidence="2" id="KW-1185">Reference proteome</keyword>
<accession>A0ABX8GZJ8</accession>
<reference evidence="1 2" key="1">
    <citation type="submission" date="2021-05" db="EMBL/GenBank/DDBJ databases">
        <title>Comparative genomic studies on the polysaccharide-degrading batcterial strains of the Flammeovirga genus.</title>
        <authorList>
            <person name="Zewei F."/>
            <person name="Zheng Z."/>
            <person name="Yu L."/>
            <person name="Ruyue G."/>
            <person name="Yanhong M."/>
            <person name="Yuanyuan C."/>
            <person name="Jingyan G."/>
            <person name="Wenjun H."/>
        </authorList>
    </citation>
    <scope>NUCLEOTIDE SEQUENCE [LARGE SCALE GENOMIC DNA]</scope>
    <source>
        <strain evidence="1 2">YS10</strain>
    </source>
</reference>
<dbReference type="EMBL" id="CP076128">
    <property type="protein sequence ID" value="QWG08527.1"/>
    <property type="molecule type" value="Genomic_DNA"/>
</dbReference>
<name>A0ABX8GZJ8_9BACT</name>
<evidence type="ECO:0000313" key="1">
    <source>
        <dbReference type="EMBL" id="QWG08527.1"/>
    </source>
</evidence>
<gene>
    <name evidence="1" type="ORF">KM029_06210</name>
</gene>
<dbReference type="Proteomes" id="UP000682802">
    <property type="component" value="Chromosome 1"/>
</dbReference>
<evidence type="ECO:0000313" key="2">
    <source>
        <dbReference type="Proteomes" id="UP000682802"/>
    </source>
</evidence>
<organism evidence="1 2">
    <name type="scientific">Flammeovirga kamogawensis</name>
    <dbReference type="NCBI Taxonomy" id="373891"/>
    <lineage>
        <taxon>Bacteria</taxon>
        <taxon>Pseudomonadati</taxon>
        <taxon>Bacteroidota</taxon>
        <taxon>Cytophagia</taxon>
        <taxon>Cytophagales</taxon>
        <taxon>Flammeovirgaceae</taxon>
        <taxon>Flammeovirga</taxon>
    </lineage>
</organism>
<proteinExistence type="predicted"/>
<dbReference type="RefSeq" id="WP_144072441.1">
    <property type="nucleotide sequence ID" value="NZ_CP076128.1"/>
</dbReference>
<sequence length="149" mass="16753">MASSRSDILKFTISTLQKSIDDIQLHEESSLKSSTSDNDTKLYEDNVEEEVTNITIGSYSLDRLADSIQTLKKFEEVDDSKSDIRMGTVFETDKLILIMGCNFPPIFYNGKQLVGIDKDAPIYKFLTGKKEGEVVRVGPTLTKIKLVHQ</sequence>
<protein>
    <submittedName>
        <fullName evidence="1">Uncharacterized protein</fullName>
    </submittedName>
</protein>